<gene>
    <name evidence="3" type="ORF">F945_01462</name>
</gene>
<keyword evidence="2" id="KW-0413">Isomerase</keyword>
<protein>
    <submittedName>
        <fullName evidence="3">Aspartate racemase</fullName>
    </submittedName>
</protein>
<dbReference type="EMBL" id="ATGI01000017">
    <property type="protein sequence ID" value="EPF74694.1"/>
    <property type="molecule type" value="Genomic_DNA"/>
</dbReference>
<name>S3NKE9_9GAMM</name>
<reference evidence="3 4" key="1">
    <citation type="submission" date="2013-06" db="EMBL/GenBank/DDBJ databases">
        <title>The Genome Sequence of Acinetobacter rudis CIP 110305.</title>
        <authorList>
            <consortium name="The Broad Institute Genome Sequencing Platform"/>
            <consortium name="The Broad Institute Genome Sequencing Center for Infectious Disease"/>
            <person name="Cerqueira G."/>
            <person name="Feldgarden M."/>
            <person name="Courvalin P."/>
            <person name="Perichon B."/>
            <person name="Grillot-Courvalin C."/>
            <person name="Clermont D."/>
            <person name="Rocha E."/>
            <person name="Yoon E.-J."/>
            <person name="Nemec A."/>
            <person name="Young S.K."/>
            <person name="Zeng Q."/>
            <person name="Gargeya S."/>
            <person name="Fitzgerald M."/>
            <person name="Abouelleil A."/>
            <person name="Alvarado L."/>
            <person name="Berlin A.M."/>
            <person name="Chapman S.B."/>
            <person name="Dewar J."/>
            <person name="Goldberg J."/>
            <person name="Griggs A."/>
            <person name="Gujja S."/>
            <person name="Hansen M."/>
            <person name="Howarth C."/>
            <person name="Imamovic A."/>
            <person name="Larimer J."/>
            <person name="McCowan C."/>
            <person name="Murphy C."/>
            <person name="Pearson M."/>
            <person name="Priest M."/>
            <person name="Roberts A."/>
            <person name="Saif S."/>
            <person name="Shea T."/>
            <person name="Sykes S."/>
            <person name="Wortman J."/>
            <person name="Nusbaum C."/>
            <person name="Birren B."/>
        </authorList>
    </citation>
    <scope>NUCLEOTIDE SEQUENCE [LARGE SCALE GENOMIC DNA]</scope>
    <source>
        <strain evidence="3 4">CIP 110305</strain>
    </source>
</reference>
<dbReference type="HOGENOM" id="CLU_055360_2_1_6"/>
<dbReference type="GO" id="GO:0047661">
    <property type="term" value="F:amino-acid racemase activity"/>
    <property type="evidence" value="ECO:0007669"/>
    <property type="project" value="InterPro"/>
</dbReference>
<evidence type="ECO:0000256" key="2">
    <source>
        <dbReference type="ARBA" id="ARBA00023235"/>
    </source>
</evidence>
<dbReference type="InterPro" id="IPR004380">
    <property type="entry name" value="Asp_race"/>
</dbReference>
<dbReference type="eggNOG" id="COG1794">
    <property type="taxonomic scope" value="Bacteria"/>
</dbReference>
<comment type="similarity">
    <text evidence="1">Belongs to the aspartate/glutamate racemases family.</text>
</comment>
<accession>S3NKE9</accession>
<dbReference type="InterPro" id="IPR018187">
    <property type="entry name" value="Asp/Glu_racemase_AS_1"/>
</dbReference>
<dbReference type="PATRIC" id="fig|421052.3.peg.1421"/>
<dbReference type="PROSITE" id="PS00923">
    <property type="entry name" value="ASP_GLU_RACEMASE_1"/>
    <property type="match status" value="1"/>
</dbReference>
<dbReference type="PANTHER" id="PTHR21198">
    <property type="entry name" value="GLUTAMATE RACEMASE"/>
    <property type="match status" value="1"/>
</dbReference>
<dbReference type="Proteomes" id="UP000014568">
    <property type="component" value="Unassembled WGS sequence"/>
</dbReference>
<dbReference type="RefSeq" id="WP_016655870.1">
    <property type="nucleotide sequence ID" value="NZ_KE340352.1"/>
</dbReference>
<dbReference type="SUPFAM" id="SSF53681">
    <property type="entry name" value="Aspartate/glutamate racemase"/>
    <property type="match status" value="2"/>
</dbReference>
<comment type="caution">
    <text evidence="3">The sequence shown here is derived from an EMBL/GenBank/DDBJ whole genome shotgun (WGS) entry which is preliminary data.</text>
</comment>
<evidence type="ECO:0000313" key="3">
    <source>
        <dbReference type="EMBL" id="EPF74694.1"/>
    </source>
</evidence>
<dbReference type="NCBIfam" id="TIGR00035">
    <property type="entry name" value="asp_race"/>
    <property type="match status" value="1"/>
</dbReference>
<dbReference type="InterPro" id="IPR001920">
    <property type="entry name" value="Asp/Glu_race"/>
</dbReference>
<evidence type="ECO:0000313" key="4">
    <source>
        <dbReference type="Proteomes" id="UP000014568"/>
    </source>
</evidence>
<dbReference type="InterPro" id="IPR015942">
    <property type="entry name" value="Asp/Glu/hydantoin_racemase"/>
</dbReference>
<evidence type="ECO:0000256" key="1">
    <source>
        <dbReference type="ARBA" id="ARBA00007847"/>
    </source>
</evidence>
<dbReference type="STRING" id="632955.GCA_000829675_00813"/>
<keyword evidence="4" id="KW-1185">Reference proteome</keyword>
<dbReference type="OrthoDB" id="9803739at2"/>
<dbReference type="Gene3D" id="3.40.50.1860">
    <property type="match status" value="2"/>
</dbReference>
<organism evidence="3 4">
    <name type="scientific">Acinetobacter rudis CIP 110305</name>
    <dbReference type="NCBI Taxonomy" id="421052"/>
    <lineage>
        <taxon>Bacteria</taxon>
        <taxon>Pseudomonadati</taxon>
        <taxon>Pseudomonadota</taxon>
        <taxon>Gammaproteobacteria</taxon>
        <taxon>Moraxellales</taxon>
        <taxon>Moraxellaceae</taxon>
        <taxon>Acinetobacter</taxon>
    </lineage>
</organism>
<sequence length="237" mass="26412">MTDFAELPILGILGGMGPAAAVDFQQRLLDTSIVTRDQEHIPAIIWNHGGIPDRQLAINHLGQSPLQAMLVGLKVLEQSHVAKIAIPCNTAHFWHRDLQQHTDIEIFHMVELTVQQIVKHYKFGEKVGILATQGALSTELYQRELAKYDIPYVIHAEQVIEQELMPAVYAVKRNQLAEAGPILHALSQRLVDAGASYIILACTEIPIALHAVQSPILKISFDTTQILANTCVDWFYE</sequence>
<proteinExistence type="inferred from homology"/>
<dbReference type="AlphaFoldDB" id="S3NKE9"/>
<dbReference type="Pfam" id="PF01177">
    <property type="entry name" value="Asp_Glu_race"/>
    <property type="match status" value="1"/>
</dbReference>
<dbReference type="PANTHER" id="PTHR21198:SF7">
    <property type="entry name" value="ASPARTATE-GLUTAMATE RACEMASE FAMILY"/>
    <property type="match status" value="1"/>
</dbReference>